<protein>
    <submittedName>
        <fullName evidence="2">Phasin family protein</fullName>
    </submittedName>
</protein>
<evidence type="ECO:0000313" key="3">
    <source>
        <dbReference type="Proteomes" id="UP000441523"/>
    </source>
</evidence>
<reference evidence="2 3" key="1">
    <citation type="submission" date="2019-09" db="EMBL/GenBank/DDBJ databases">
        <title>YIM 132548 draft genome.</title>
        <authorList>
            <person name="Jiang L."/>
        </authorList>
    </citation>
    <scope>NUCLEOTIDE SEQUENCE [LARGE SCALE GENOMIC DNA]</scope>
    <source>
        <strain evidence="2 3">YIM 132548</strain>
    </source>
</reference>
<feature type="domain" description="Phasin" evidence="1">
    <location>
        <begin position="8"/>
        <end position="101"/>
    </location>
</feature>
<name>A0A6N6MQI4_9HYPH</name>
<organism evidence="2 3">
    <name type="scientific">Methylobacterium planeticum</name>
    <dbReference type="NCBI Taxonomy" id="2615211"/>
    <lineage>
        <taxon>Bacteria</taxon>
        <taxon>Pseudomonadati</taxon>
        <taxon>Pseudomonadota</taxon>
        <taxon>Alphaproteobacteria</taxon>
        <taxon>Hyphomicrobiales</taxon>
        <taxon>Methylobacteriaceae</taxon>
        <taxon>Methylobacterium</taxon>
    </lineage>
</organism>
<accession>A0A6N6MQI4</accession>
<sequence>MSNSLETTEAALKTGMSAVMQSVGAASKTTQTIGIEMVDFAKQSFEDTVATAEKLTKAGSLGKAVEVQTAYVKGSYERSLAQAATLRDLYVALARDLAKPFAGLTSKVA</sequence>
<gene>
    <name evidence="2" type="ORF">F6X51_11475</name>
</gene>
<dbReference type="Pfam" id="PF09361">
    <property type="entry name" value="Phasin_2"/>
    <property type="match status" value="1"/>
</dbReference>
<keyword evidence="3" id="KW-1185">Reference proteome</keyword>
<dbReference type="EMBL" id="VZZJ01000008">
    <property type="protein sequence ID" value="KAB1073368.1"/>
    <property type="molecule type" value="Genomic_DNA"/>
</dbReference>
<evidence type="ECO:0000259" key="1">
    <source>
        <dbReference type="Pfam" id="PF09361"/>
    </source>
</evidence>
<comment type="caution">
    <text evidence="2">The sequence shown here is derived from an EMBL/GenBank/DDBJ whole genome shotgun (WGS) entry which is preliminary data.</text>
</comment>
<proteinExistence type="predicted"/>
<dbReference type="Proteomes" id="UP000441523">
    <property type="component" value="Unassembled WGS sequence"/>
</dbReference>
<dbReference type="InterPro" id="IPR018968">
    <property type="entry name" value="Phasin"/>
</dbReference>
<dbReference type="RefSeq" id="WP_150963709.1">
    <property type="nucleotide sequence ID" value="NZ_VZZJ01000008.1"/>
</dbReference>
<evidence type="ECO:0000313" key="2">
    <source>
        <dbReference type="EMBL" id="KAB1073368.1"/>
    </source>
</evidence>
<dbReference type="AlphaFoldDB" id="A0A6N6MQI4"/>